<keyword evidence="20" id="KW-1185">Reference proteome</keyword>
<dbReference type="InterPro" id="IPR000644">
    <property type="entry name" value="CBS_dom"/>
</dbReference>
<keyword evidence="11 14" id="KW-0482">Metalloprotease</keyword>
<dbReference type="InterPro" id="IPR008915">
    <property type="entry name" value="Peptidase_M50"/>
</dbReference>
<dbReference type="GO" id="GO:0008237">
    <property type="term" value="F:metallopeptidase activity"/>
    <property type="evidence" value="ECO:0007669"/>
    <property type="project" value="UniProtKB-UniRule"/>
</dbReference>
<feature type="transmembrane region" description="Helical" evidence="14">
    <location>
        <begin position="198"/>
        <end position="231"/>
    </location>
</feature>
<dbReference type="GO" id="GO:0046872">
    <property type="term" value="F:metal ion binding"/>
    <property type="evidence" value="ECO:0007669"/>
    <property type="project" value="UniProtKB-UniRule"/>
</dbReference>
<evidence type="ECO:0000256" key="13">
    <source>
        <dbReference type="ARBA" id="ARBA00023136"/>
    </source>
</evidence>
<evidence type="ECO:0000256" key="7">
    <source>
        <dbReference type="ARBA" id="ARBA00022737"/>
    </source>
</evidence>
<keyword evidence="8 14" id="KW-0378">Hydrolase</keyword>
<evidence type="ECO:0000256" key="15">
    <source>
        <dbReference type="PIRSR" id="PIRSR006404-1"/>
    </source>
</evidence>
<feature type="transmembrane region" description="Helical" evidence="14">
    <location>
        <begin position="109"/>
        <end position="137"/>
    </location>
</feature>
<feature type="binding site" evidence="16">
    <location>
        <position position="167"/>
    </location>
    <ligand>
        <name>Zn(2+)</name>
        <dbReference type="ChEBI" id="CHEBI:29105"/>
        <note>catalytic</note>
    </ligand>
</feature>
<evidence type="ECO:0000256" key="1">
    <source>
        <dbReference type="ARBA" id="ARBA00004651"/>
    </source>
</evidence>
<keyword evidence="10 14" id="KW-1133">Transmembrane helix</keyword>
<evidence type="ECO:0000256" key="5">
    <source>
        <dbReference type="ARBA" id="ARBA00022692"/>
    </source>
</evidence>
<keyword evidence="3 14" id="KW-1003">Cell membrane</keyword>
<dbReference type="GO" id="GO:0005886">
    <property type="term" value="C:plasma membrane"/>
    <property type="evidence" value="ECO:0007669"/>
    <property type="project" value="UniProtKB-SubCell"/>
</dbReference>
<dbReference type="Pfam" id="PF00571">
    <property type="entry name" value="CBS"/>
    <property type="match status" value="2"/>
</dbReference>
<feature type="transmembrane region" description="Helical" evidence="14">
    <location>
        <begin position="21"/>
        <end position="38"/>
    </location>
</feature>
<keyword evidence="6 14" id="KW-0479">Metal-binding</keyword>
<dbReference type="PIRSF" id="PIRSF006404">
    <property type="entry name" value="UCP006404_Pept_M50_CBS"/>
    <property type="match status" value="1"/>
</dbReference>
<dbReference type="RefSeq" id="WP_159807503.1">
    <property type="nucleotide sequence ID" value="NZ_BLJE01000002.1"/>
</dbReference>
<evidence type="ECO:0000256" key="17">
    <source>
        <dbReference type="PROSITE-ProRule" id="PRU00703"/>
    </source>
</evidence>
<comment type="similarity">
    <text evidence="2 14">Belongs to the peptidase M50B family.</text>
</comment>
<evidence type="ECO:0000313" key="19">
    <source>
        <dbReference type="EMBL" id="GFE65507.1"/>
    </source>
</evidence>
<evidence type="ECO:0000256" key="4">
    <source>
        <dbReference type="ARBA" id="ARBA00022670"/>
    </source>
</evidence>
<dbReference type="Pfam" id="PF02163">
    <property type="entry name" value="Peptidase_M50"/>
    <property type="match status" value="2"/>
</dbReference>
<dbReference type="SUPFAM" id="SSF54631">
    <property type="entry name" value="CBS-domain pair"/>
    <property type="match status" value="1"/>
</dbReference>
<dbReference type="PANTHER" id="PTHR39188">
    <property type="entry name" value="MEMBRANE-ASSOCIATED ZINC METALLOPROTEASE M50B"/>
    <property type="match status" value="1"/>
</dbReference>
<keyword evidence="12 17" id="KW-0129">CBS domain</keyword>
<dbReference type="InterPro" id="IPR016483">
    <property type="entry name" value="UCP006404_Pept_M50_CBS"/>
</dbReference>
<feature type="domain" description="CBS" evidence="18">
    <location>
        <begin position="253"/>
        <end position="309"/>
    </location>
</feature>
<dbReference type="SMART" id="SM00116">
    <property type="entry name" value="CBS"/>
    <property type="match status" value="2"/>
</dbReference>
<comment type="caution">
    <text evidence="19">The sequence shown here is derived from an EMBL/GenBank/DDBJ whole genome shotgun (WGS) entry which is preliminary data.</text>
</comment>
<evidence type="ECO:0000259" key="18">
    <source>
        <dbReference type="PROSITE" id="PS51371"/>
    </source>
</evidence>
<feature type="active site" evidence="15">
    <location>
        <position position="69"/>
    </location>
</feature>
<feature type="domain" description="CBS" evidence="18">
    <location>
        <begin position="317"/>
        <end position="373"/>
    </location>
</feature>
<evidence type="ECO:0000256" key="6">
    <source>
        <dbReference type="ARBA" id="ARBA00022723"/>
    </source>
</evidence>
<feature type="transmembrane region" description="Helical" evidence="14">
    <location>
        <begin position="50"/>
        <end position="67"/>
    </location>
</feature>
<dbReference type="Proteomes" id="UP000436822">
    <property type="component" value="Unassembled WGS sequence"/>
</dbReference>
<keyword evidence="7" id="KW-0677">Repeat</keyword>
<evidence type="ECO:0000256" key="14">
    <source>
        <dbReference type="PIRNR" id="PIRNR006404"/>
    </source>
</evidence>
<gene>
    <name evidence="19" type="ORF">KIN_25810</name>
</gene>
<dbReference type="AlphaFoldDB" id="A0A6N6JHU6"/>
<evidence type="ECO:0000256" key="16">
    <source>
        <dbReference type="PIRSR" id="PIRSR006404-2"/>
    </source>
</evidence>
<keyword evidence="5 14" id="KW-0812">Transmembrane</keyword>
<feature type="binding site" evidence="16">
    <location>
        <position position="72"/>
    </location>
    <ligand>
        <name>Zn(2+)</name>
        <dbReference type="ChEBI" id="CHEBI:29105"/>
        <note>catalytic</note>
    </ligand>
</feature>
<feature type="binding site" evidence="16">
    <location>
        <position position="68"/>
    </location>
    <ligand>
        <name>Zn(2+)</name>
        <dbReference type="ChEBI" id="CHEBI:29105"/>
        <note>catalytic</note>
    </ligand>
</feature>
<dbReference type="InterPro" id="IPR046342">
    <property type="entry name" value="CBS_dom_sf"/>
</dbReference>
<evidence type="ECO:0000313" key="20">
    <source>
        <dbReference type="Proteomes" id="UP000436822"/>
    </source>
</evidence>
<dbReference type="EMBL" id="BLJE01000002">
    <property type="protein sequence ID" value="GFE65507.1"/>
    <property type="molecule type" value="Genomic_DNA"/>
</dbReference>
<sequence>MFSNAVKLFTLNGFDIKLDPSWALIAALITWSLSQRYFPFVYPDQTPQTYVGMAVIAMLCFFASLLLHELAHSVVARRYGVPIKGITLFLFGGVAELEAEPQSAGVEFWVALAGPAMSFCLAFGFWVLAQATAFLFATGALTEVLSYLAMINLILALFNLVPAFPLDGGRVLRAYLWHRSGDVLKATETAAKSGTVFAYALMTLGVLALFQGALITGFWQIMIGGFVLMAARASYQSQLARTAFGDKTVSSLMKRNPITVGPDMTLSEFVNRVMLYHNVSFVPVAEGGVLLGHIDQAVLSGMDRENWASTRVGDVFASLDPQITVPPDLPIQDLLARIMKTKQRKFLVVSGHHLAGVISLADLTRYLQMAHLLHHP</sequence>
<dbReference type="OrthoDB" id="9781963at2"/>
<name>A0A6N6JHU6_9RHOB</name>
<dbReference type="CDD" id="cd06164">
    <property type="entry name" value="S2P-M50_SpoIVFB_CBS"/>
    <property type="match status" value="1"/>
</dbReference>
<evidence type="ECO:0000256" key="10">
    <source>
        <dbReference type="ARBA" id="ARBA00022989"/>
    </source>
</evidence>
<evidence type="ECO:0000256" key="11">
    <source>
        <dbReference type="ARBA" id="ARBA00023049"/>
    </source>
</evidence>
<dbReference type="GO" id="GO:0006508">
    <property type="term" value="P:proteolysis"/>
    <property type="evidence" value="ECO:0007669"/>
    <property type="project" value="UniProtKB-KW"/>
</dbReference>
<feature type="transmembrane region" description="Helical" evidence="14">
    <location>
        <begin position="346"/>
        <end position="367"/>
    </location>
</feature>
<dbReference type="PROSITE" id="PS51371">
    <property type="entry name" value="CBS"/>
    <property type="match status" value="2"/>
</dbReference>
<keyword evidence="9 14" id="KW-0862">Zinc</keyword>
<feature type="transmembrane region" description="Helical" evidence="14">
    <location>
        <begin position="144"/>
        <end position="164"/>
    </location>
</feature>
<keyword evidence="4 14" id="KW-0645">Protease</keyword>
<organism evidence="19 20">
    <name type="scientific">Litoreibacter roseus</name>
    <dbReference type="NCBI Taxonomy" id="2601869"/>
    <lineage>
        <taxon>Bacteria</taxon>
        <taxon>Pseudomonadati</taxon>
        <taxon>Pseudomonadota</taxon>
        <taxon>Alphaproteobacteria</taxon>
        <taxon>Rhodobacterales</taxon>
        <taxon>Roseobacteraceae</taxon>
        <taxon>Litoreibacter</taxon>
    </lineage>
</organism>
<dbReference type="PANTHER" id="PTHR39188:SF3">
    <property type="entry name" value="STAGE IV SPORULATION PROTEIN FB"/>
    <property type="match status" value="1"/>
</dbReference>
<comment type="subcellular location">
    <subcellularLocation>
        <location evidence="1 14">Cell membrane</location>
        <topology evidence="1 14">Multi-pass membrane protein</topology>
    </subcellularLocation>
</comment>
<evidence type="ECO:0000256" key="12">
    <source>
        <dbReference type="ARBA" id="ARBA00023122"/>
    </source>
</evidence>
<evidence type="ECO:0000256" key="9">
    <source>
        <dbReference type="ARBA" id="ARBA00022833"/>
    </source>
</evidence>
<comment type="cofactor">
    <cofactor evidence="14 16">
        <name>Zn(2+)</name>
        <dbReference type="ChEBI" id="CHEBI:29105"/>
    </cofactor>
    <text evidence="14 16">Binds 1 zinc ion per subunit.</text>
</comment>
<proteinExistence type="inferred from homology"/>
<protein>
    <recommendedName>
        <fullName evidence="14">Zinc metalloprotease</fullName>
    </recommendedName>
</protein>
<reference evidence="19 20" key="1">
    <citation type="submission" date="2019-12" db="EMBL/GenBank/DDBJ databases">
        <title>Litoreibacter badius sp. nov., a novel bacteriochlorophyll a-containing bacterium in the genus Litoreibacter.</title>
        <authorList>
            <person name="Kanamuro M."/>
            <person name="Takabe Y."/>
            <person name="Mori K."/>
            <person name="Takaichi S."/>
            <person name="Hanada S."/>
        </authorList>
    </citation>
    <scope>NUCLEOTIDE SEQUENCE [LARGE SCALE GENOMIC DNA]</scope>
    <source>
        <strain evidence="19 20">K6</strain>
    </source>
</reference>
<dbReference type="Gene3D" id="3.10.580.10">
    <property type="entry name" value="CBS-domain"/>
    <property type="match status" value="2"/>
</dbReference>
<keyword evidence="13 14" id="KW-0472">Membrane</keyword>
<evidence type="ECO:0000256" key="8">
    <source>
        <dbReference type="ARBA" id="ARBA00022801"/>
    </source>
</evidence>
<evidence type="ECO:0000256" key="2">
    <source>
        <dbReference type="ARBA" id="ARBA00007931"/>
    </source>
</evidence>
<accession>A0A6N6JHU6</accession>
<evidence type="ECO:0000256" key="3">
    <source>
        <dbReference type="ARBA" id="ARBA00022475"/>
    </source>
</evidence>